<evidence type="ECO:0000313" key="2">
    <source>
        <dbReference type="Proteomes" id="UP000002624"/>
    </source>
</evidence>
<dbReference type="VEuPathDB" id="FungiDB:HCDG_02892"/>
<reference evidence="2" key="1">
    <citation type="submission" date="2009-05" db="EMBL/GenBank/DDBJ databases">
        <title>The genome sequence of Ajellomyces capsulatus strain H143.</title>
        <authorList>
            <person name="Champion M."/>
            <person name="Cuomo C.A."/>
            <person name="Ma L.-J."/>
            <person name="Henn M.R."/>
            <person name="Sil A."/>
            <person name="Goldman B."/>
            <person name="Young S.K."/>
            <person name="Kodira C.D."/>
            <person name="Zeng Q."/>
            <person name="Koehrsen M."/>
            <person name="Alvarado L."/>
            <person name="Berlin A.M."/>
            <person name="Borenstein D."/>
            <person name="Chen Z."/>
            <person name="Engels R."/>
            <person name="Freedman E."/>
            <person name="Gellesch M."/>
            <person name="Goldberg J."/>
            <person name="Griggs A."/>
            <person name="Gujja S."/>
            <person name="Heiman D.I."/>
            <person name="Hepburn T.A."/>
            <person name="Howarth C."/>
            <person name="Jen D."/>
            <person name="Larson L."/>
            <person name="Lewis B."/>
            <person name="Mehta T."/>
            <person name="Park D."/>
            <person name="Pearson M."/>
            <person name="Roberts A."/>
            <person name="Saif S."/>
            <person name="Shea T.D."/>
            <person name="Shenoy N."/>
            <person name="Sisk P."/>
            <person name="Stolte C."/>
            <person name="Sykes S."/>
            <person name="Walk T."/>
            <person name="White J."/>
            <person name="Yandava C."/>
            <person name="Klein B."/>
            <person name="McEwen J.G."/>
            <person name="Puccia R."/>
            <person name="Goldman G.H."/>
            <person name="Felipe M.S."/>
            <person name="Nino-Vega G."/>
            <person name="San-Blas G."/>
            <person name="Taylor J.W."/>
            <person name="Mendoza L."/>
            <person name="Galagan J.E."/>
            <person name="Nusbaum C."/>
            <person name="Birren B.W."/>
        </authorList>
    </citation>
    <scope>NUCLEOTIDE SEQUENCE [LARGE SCALE GENOMIC DNA]</scope>
    <source>
        <strain evidence="2">H143</strain>
    </source>
</reference>
<name>C6H9L1_AJECH</name>
<sequence>MVSSLSHLDTQIFCPSPQTTITLQKFFLLFFLPGNNVKHPHISRDIAGRVFLQTLPNTTAKSTFPQSTSSSPTLKCVDFTISTTLPASPLLAYHLQETTLNHDRHAQATPIPGLDGQYYLSLPNCCWT</sequence>
<protein>
    <submittedName>
        <fullName evidence="1">Uncharacterized protein</fullName>
    </submittedName>
</protein>
<gene>
    <name evidence="1" type="ORF">HCDG_02892</name>
</gene>
<evidence type="ECO:0000313" key="1">
    <source>
        <dbReference type="EMBL" id="EER42994.1"/>
    </source>
</evidence>
<dbReference type="Proteomes" id="UP000002624">
    <property type="component" value="Unassembled WGS sequence"/>
</dbReference>
<dbReference type="HOGENOM" id="CLU_1958964_0_0_1"/>
<dbReference type="EMBL" id="GG692421">
    <property type="protein sequence ID" value="EER42994.1"/>
    <property type="molecule type" value="Genomic_DNA"/>
</dbReference>
<proteinExistence type="predicted"/>
<dbReference type="AlphaFoldDB" id="C6H9L1"/>
<organism evidence="1 2">
    <name type="scientific">Ajellomyces capsulatus (strain H143)</name>
    <name type="common">Darling's disease fungus</name>
    <name type="synonym">Histoplasma capsulatum</name>
    <dbReference type="NCBI Taxonomy" id="544712"/>
    <lineage>
        <taxon>Eukaryota</taxon>
        <taxon>Fungi</taxon>
        <taxon>Dikarya</taxon>
        <taxon>Ascomycota</taxon>
        <taxon>Pezizomycotina</taxon>
        <taxon>Eurotiomycetes</taxon>
        <taxon>Eurotiomycetidae</taxon>
        <taxon>Onygenales</taxon>
        <taxon>Ajellomycetaceae</taxon>
        <taxon>Histoplasma</taxon>
    </lineage>
</organism>
<accession>C6H9L1</accession>